<sequence length="162" mass="18513">MEPCIHDIKGLGHYTNIYEVRSIVHASEDGSGMTFHGYQWVESDPALNDNQRTALLNENDDLASTYHAGIDLDESSFDEIERQELRDHLGEIPETFHRRQRREALFGPSVARGGYADTYESSQLLHPCHDKGGHDDTDQSDDSKEEEEEEEEQGGAKKWYRC</sequence>
<dbReference type="Proteomes" id="UP000268014">
    <property type="component" value="Unassembled WGS sequence"/>
</dbReference>
<protein>
    <submittedName>
        <fullName evidence="4">DRY_EERY domain-containing protein</fullName>
    </submittedName>
</protein>
<dbReference type="AlphaFoldDB" id="A0A0N4X6M6"/>
<dbReference type="STRING" id="6290.A0A0N4X6M6"/>
<feature type="compositionally biased region" description="Acidic residues" evidence="1">
    <location>
        <begin position="138"/>
        <end position="153"/>
    </location>
</feature>
<gene>
    <name evidence="2" type="ORF">HPLM_LOCUS20010</name>
</gene>
<reference evidence="4" key="1">
    <citation type="submission" date="2017-02" db="UniProtKB">
        <authorList>
            <consortium name="WormBaseParasite"/>
        </authorList>
    </citation>
    <scope>IDENTIFICATION</scope>
</reference>
<dbReference type="WBParaSite" id="HPLM_0002001801-mRNA-1">
    <property type="protein sequence ID" value="HPLM_0002001801-mRNA-1"/>
    <property type="gene ID" value="HPLM_0002001801"/>
</dbReference>
<dbReference type="OrthoDB" id="5815483at2759"/>
<organism evidence="4">
    <name type="scientific">Haemonchus placei</name>
    <name type="common">Barber's pole worm</name>
    <dbReference type="NCBI Taxonomy" id="6290"/>
    <lineage>
        <taxon>Eukaryota</taxon>
        <taxon>Metazoa</taxon>
        <taxon>Ecdysozoa</taxon>
        <taxon>Nematoda</taxon>
        <taxon>Chromadorea</taxon>
        <taxon>Rhabditida</taxon>
        <taxon>Rhabditina</taxon>
        <taxon>Rhabditomorpha</taxon>
        <taxon>Strongyloidea</taxon>
        <taxon>Trichostrongylidae</taxon>
        <taxon>Haemonchus</taxon>
    </lineage>
</organism>
<feature type="region of interest" description="Disordered" evidence="1">
    <location>
        <begin position="121"/>
        <end position="162"/>
    </location>
</feature>
<name>A0A0N4X6M6_HAEPC</name>
<evidence type="ECO:0000313" key="2">
    <source>
        <dbReference type="EMBL" id="VDO80875.1"/>
    </source>
</evidence>
<reference evidence="2 3" key="2">
    <citation type="submission" date="2018-11" db="EMBL/GenBank/DDBJ databases">
        <authorList>
            <consortium name="Pathogen Informatics"/>
        </authorList>
    </citation>
    <scope>NUCLEOTIDE SEQUENCE [LARGE SCALE GENOMIC DNA]</scope>
    <source>
        <strain evidence="2 3">MHpl1</strain>
    </source>
</reference>
<evidence type="ECO:0000313" key="4">
    <source>
        <dbReference type="WBParaSite" id="HPLM_0002001801-mRNA-1"/>
    </source>
</evidence>
<keyword evidence="3" id="KW-1185">Reference proteome</keyword>
<proteinExistence type="predicted"/>
<feature type="compositionally biased region" description="Basic and acidic residues" evidence="1">
    <location>
        <begin position="127"/>
        <end position="137"/>
    </location>
</feature>
<evidence type="ECO:0000256" key="1">
    <source>
        <dbReference type="SAM" id="MobiDB-lite"/>
    </source>
</evidence>
<dbReference type="EMBL" id="UZAF01021776">
    <property type="protein sequence ID" value="VDO80875.1"/>
    <property type="molecule type" value="Genomic_DNA"/>
</dbReference>
<evidence type="ECO:0000313" key="3">
    <source>
        <dbReference type="Proteomes" id="UP000268014"/>
    </source>
</evidence>
<accession>A0A0N4X6M6</accession>